<reference evidence="1" key="1">
    <citation type="journal article" date="2020" name="Stud. Mycol.">
        <title>101 Dothideomycetes genomes: a test case for predicting lifestyles and emergence of pathogens.</title>
        <authorList>
            <person name="Haridas S."/>
            <person name="Albert R."/>
            <person name="Binder M."/>
            <person name="Bloem J."/>
            <person name="Labutti K."/>
            <person name="Salamov A."/>
            <person name="Andreopoulos B."/>
            <person name="Baker S."/>
            <person name="Barry K."/>
            <person name="Bills G."/>
            <person name="Bluhm B."/>
            <person name="Cannon C."/>
            <person name="Castanera R."/>
            <person name="Culley D."/>
            <person name="Daum C."/>
            <person name="Ezra D."/>
            <person name="Gonzalez J."/>
            <person name="Henrissat B."/>
            <person name="Kuo A."/>
            <person name="Liang C."/>
            <person name="Lipzen A."/>
            <person name="Lutzoni F."/>
            <person name="Magnuson J."/>
            <person name="Mondo S."/>
            <person name="Nolan M."/>
            <person name="Ohm R."/>
            <person name="Pangilinan J."/>
            <person name="Park H.-J."/>
            <person name="Ramirez L."/>
            <person name="Alfaro M."/>
            <person name="Sun H."/>
            <person name="Tritt A."/>
            <person name="Yoshinaga Y."/>
            <person name="Zwiers L.-H."/>
            <person name="Turgeon B."/>
            <person name="Goodwin S."/>
            <person name="Spatafora J."/>
            <person name="Crous P."/>
            <person name="Grigoriev I."/>
        </authorList>
    </citation>
    <scope>NUCLEOTIDE SEQUENCE</scope>
    <source>
        <strain evidence="1">CBS 525.71</strain>
    </source>
</reference>
<name>A0ACB6S6F5_9PLEO</name>
<comment type="caution">
    <text evidence="1">The sequence shown here is derived from an EMBL/GenBank/DDBJ whole genome shotgun (WGS) entry which is preliminary data.</text>
</comment>
<accession>A0ACB6S6F5</accession>
<protein>
    <submittedName>
        <fullName evidence="1">Uncharacterized protein</fullName>
    </submittedName>
</protein>
<dbReference type="EMBL" id="MU006709">
    <property type="protein sequence ID" value="KAF2629776.1"/>
    <property type="molecule type" value="Genomic_DNA"/>
</dbReference>
<gene>
    <name evidence="1" type="ORF">BU25DRAFT_274099</name>
</gene>
<keyword evidence="2" id="KW-1185">Reference proteome</keyword>
<proteinExistence type="predicted"/>
<sequence length="271" mass="29632">MNDAQLVVWNAIVVNFKVFTDVVVVNSSVCSAWQGFQLGITAQCWLQPGPPEQRSSSRNKEMAPVVTAFFLLRTDDVGSCNSTCIWSISTSSYSRSCCSPKRCQAASRAVRSSTCASYFHLLDTRRRCGFPAFTASVQTQKGPASTLRLCLGNNVVVQLRTTSVPKTDCNAGRGVKARLMWPYGSLYLRRFAGCRWEVDQGCGRVRPCTQANFNGNRILVRLGRVLYGNSSTDVRSVELLQHRAAGTSQLAAAGLLSSRQLAVEAQADKES</sequence>
<organism evidence="1 2">
    <name type="scientific">Macroventuria anomochaeta</name>
    <dbReference type="NCBI Taxonomy" id="301207"/>
    <lineage>
        <taxon>Eukaryota</taxon>
        <taxon>Fungi</taxon>
        <taxon>Dikarya</taxon>
        <taxon>Ascomycota</taxon>
        <taxon>Pezizomycotina</taxon>
        <taxon>Dothideomycetes</taxon>
        <taxon>Pleosporomycetidae</taxon>
        <taxon>Pleosporales</taxon>
        <taxon>Pleosporineae</taxon>
        <taxon>Didymellaceae</taxon>
        <taxon>Macroventuria</taxon>
    </lineage>
</organism>
<dbReference type="Proteomes" id="UP000799754">
    <property type="component" value="Unassembled WGS sequence"/>
</dbReference>
<evidence type="ECO:0000313" key="2">
    <source>
        <dbReference type="Proteomes" id="UP000799754"/>
    </source>
</evidence>
<evidence type="ECO:0000313" key="1">
    <source>
        <dbReference type="EMBL" id="KAF2629776.1"/>
    </source>
</evidence>